<feature type="compositionally biased region" description="Low complexity" evidence="1">
    <location>
        <begin position="183"/>
        <end position="206"/>
    </location>
</feature>
<feature type="region of interest" description="Disordered" evidence="1">
    <location>
        <begin position="15"/>
        <end position="35"/>
    </location>
</feature>
<dbReference type="OrthoDB" id="3267922at2759"/>
<keyword evidence="3" id="KW-1185">Reference proteome</keyword>
<evidence type="ECO:0000313" key="2">
    <source>
        <dbReference type="EMBL" id="EPQ57537.1"/>
    </source>
</evidence>
<dbReference type="RefSeq" id="XP_007864618.1">
    <property type="nucleotide sequence ID" value="XM_007866427.1"/>
</dbReference>
<sequence length="468" mass="51137">MFAVFNIMKRAYDADTPKTPSLHASPRENQGQVPTRPVDPVLLHNFLAETHQVEGCTCQFCGMRNEQARSSIDTQATEDTTHHAHVPNTSDADTTHTDTHSGPEPDAGTATHLTPGVQHIEDGSTTADEAVSPVNLDTAEPHFPYTGENVPLCSSAPVTPEEPHNDSPSIDANHTSRDRTSTRGRTTLGLGLIFPPGLSRTPGSSTPTPPAFPEFTTALPAQHPDIVPTPPPVSLNSPPPPAPNPENDHSSRIYSPDPQAYVHHGRRHPNFGEAAYPNPHFDPLSDAAHDLPIPSRRAPANADLYTHRRHPSSHRRRRHRSPSYDPAEPPPRYTQRDYRRAPLFARRDMDAYLDADPAAIAEDLPPYATHDPLLVRHYRHPPYIPGFRDDALMGGARSRSSSGSSEGGRGGLVASLARGAARLCAFVSSGREPAPRGYGVDRSDRVPLEVIRRELVQQEWQTMAMGFS</sequence>
<dbReference type="Proteomes" id="UP000030669">
    <property type="component" value="Unassembled WGS sequence"/>
</dbReference>
<evidence type="ECO:0000313" key="3">
    <source>
        <dbReference type="Proteomes" id="UP000030669"/>
    </source>
</evidence>
<name>S7QDT9_GLOTA</name>
<proteinExistence type="predicted"/>
<reference evidence="2 3" key="1">
    <citation type="journal article" date="2012" name="Science">
        <title>The Paleozoic origin of enzymatic lignin decomposition reconstructed from 31 fungal genomes.</title>
        <authorList>
            <person name="Floudas D."/>
            <person name="Binder M."/>
            <person name="Riley R."/>
            <person name="Barry K."/>
            <person name="Blanchette R.A."/>
            <person name="Henrissat B."/>
            <person name="Martinez A.T."/>
            <person name="Otillar R."/>
            <person name="Spatafora J.W."/>
            <person name="Yadav J.S."/>
            <person name="Aerts A."/>
            <person name="Benoit I."/>
            <person name="Boyd A."/>
            <person name="Carlson A."/>
            <person name="Copeland A."/>
            <person name="Coutinho P.M."/>
            <person name="de Vries R.P."/>
            <person name="Ferreira P."/>
            <person name="Findley K."/>
            <person name="Foster B."/>
            <person name="Gaskell J."/>
            <person name="Glotzer D."/>
            <person name="Gorecki P."/>
            <person name="Heitman J."/>
            <person name="Hesse C."/>
            <person name="Hori C."/>
            <person name="Igarashi K."/>
            <person name="Jurgens J.A."/>
            <person name="Kallen N."/>
            <person name="Kersten P."/>
            <person name="Kohler A."/>
            <person name="Kuees U."/>
            <person name="Kumar T.K.A."/>
            <person name="Kuo A."/>
            <person name="LaButti K."/>
            <person name="Larrondo L.F."/>
            <person name="Lindquist E."/>
            <person name="Ling A."/>
            <person name="Lombard V."/>
            <person name="Lucas S."/>
            <person name="Lundell T."/>
            <person name="Martin R."/>
            <person name="McLaughlin D.J."/>
            <person name="Morgenstern I."/>
            <person name="Morin E."/>
            <person name="Murat C."/>
            <person name="Nagy L.G."/>
            <person name="Nolan M."/>
            <person name="Ohm R.A."/>
            <person name="Patyshakuliyeva A."/>
            <person name="Rokas A."/>
            <person name="Ruiz-Duenas F.J."/>
            <person name="Sabat G."/>
            <person name="Salamov A."/>
            <person name="Samejima M."/>
            <person name="Schmutz J."/>
            <person name="Slot J.C."/>
            <person name="St John F."/>
            <person name="Stenlid J."/>
            <person name="Sun H."/>
            <person name="Sun S."/>
            <person name="Syed K."/>
            <person name="Tsang A."/>
            <person name="Wiebenga A."/>
            <person name="Young D."/>
            <person name="Pisabarro A."/>
            <person name="Eastwood D.C."/>
            <person name="Martin F."/>
            <person name="Cullen D."/>
            <person name="Grigoriev I.V."/>
            <person name="Hibbett D.S."/>
        </authorList>
    </citation>
    <scope>NUCLEOTIDE SEQUENCE [LARGE SCALE GENOMIC DNA]</scope>
    <source>
        <strain evidence="2 3">ATCC 11539</strain>
    </source>
</reference>
<feature type="compositionally biased region" description="Basic and acidic residues" evidence="1">
    <location>
        <begin position="93"/>
        <end position="103"/>
    </location>
</feature>
<dbReference type="AlphaFoldDB" id="S7QDT9"/>
<dbReference type="EMBL" id="KB469299">
    <property type="protein sequence ID" value="EPQ57537.1"/>
    <property type="molecule type" value="Genomic_DNA"/>
</dbReference>
<evidence type="ECO:0000256" key="1">
    <source>
        <dbReference type="SAM" id="MobiDB-lite"/>
    </source>
</evidence>
<organism evidence="2 3">
    <name type="scientific">Gloeophyllum trabeum (strain ATCC 11539 / FP-39264 / Madison 617)</name>
    <name type="common">Brown rot fungus</name>
    <dbReference type="NCBI Taxonomy" id="670483"/>
    <lineage>
        <taxon>Eukaryota</taxon>
        <taxon>Fungi</taxon>
        <taxon>Dikarya</taxon>
        <taxon>Basidiomycota</taxon>
        <taxon>Agaricomycotina</taxon>
        <taxon>Agaricomycetes</taxon>
        <taxon>Gloeophyllales</taxon>
        <taxon>Gloeophyllaceae</taxon>
        <taxon>Gloeophyllum</taxon>
    </lineage>
</organism>
<feature type="compositionally biased region" description="Pro residues" evidence="1">
    <location>
        <begin position="227"/>
        <end position="244"/>
    </location>
</feature>
<protein>
    <submittedName>
        <fullName evidence="2">Uncharacterized protein</fullName>
    </submittedName>
</protein>
<dbReference type="HOGENOM" id="CLU_584007_0_0_1"/>
<dbReference type="GeneID" id="19309397"/>
<accession>S7QDT9</accession>
<dbReference type="KEGG" id="gtr:GLOTRDRAFT_92542"/>
<feature type="compositionally biased region" description="Basic residues" evidence="1">
    <location>
        <begin position="307"/>
        <end position="321"/>
    </location>
</feature>
<gene>
    <name evidence="2" type="ORF">GLOTRDRAFT_92542</name>
</gene>
<feature type="region of interest" description="Disordered" evidence="1">
    <location>
        <begin position="71"/>
        <end position="120"/>
    </location>
</feature>
<feature type="region of interest" description="Disordered" evidence="1">
    <location>
        <begin position="137"/>
        <end position="340"/>
    </location>
</feature>